<dbReference type="InterPro" id="IPR002048">
    <property type="entry name" value="EF_hand_dom"/>
</dbReference>
<dbReference type="FunFam" id="1.10.238.10:FF:000001">
    <property type="entry name" value="Calmodulin 1"/>
    <property type="match status" value="1"/>
</dbReference>
<protein>
    <recommendedName>
        <fullName evidence="6">EF-hand domain-containing protein</fullName>
    </recommendedName>
</protein>
<evidence type="ECO:0000256" key="5">
    <source>
        <dbReference type="SAM" id="MobiDB-lite"/>
    </source>
</evidence>
<evidence type="ECO:0000256" key="3">
    <source>
        <dbReference type="ARBA" id="ARBA00022737"/>
    </source>
</evidence>
<feature type="domain" description="EF-hand" evidence="6">
    <location>
        <begin position="104"/>
        <end position="139"/>
    </location>
</feature>
<dbReference type="Pfam" id="PF13833">
    <property type="entry name" value="EF-hand_8"/>
    <property type="match status" value="1"/>
</dbReference>
<dbReference type="CDD" id="cd00051">
    <property type="entry name" value="EFh"/>
    <property type="match status" value="1"/>
</dbReference>
<evidence type="ECO:0000313" key="8">
    <source>
        <dbReference type="Proteomes" id="UP000595140"/>
    </source>
</evidence>
<evidence type="ECO:0000256" key="1">
    <source>
        <dbReference type="ARBA" id="ARBA00009763"/>
    </source>
</evidence>
<dbReference type="PROSITE" id="PS50222">
    <property type="entry name" value="EF_HAND_2"/>
    <property type="match status" value="3"/>
</dbReference>
<dbReference type="InterPro" id="IPR011992">
    <property type="entry name" value="EF-hand-dom_pair"/>
</dbReference>
<evidence type="ECO:0000256" key="4">
    <source>
        <dbReference type="ARBA" id="ARBA00022837"/>
    </source>
</evidence>
<gene>
    <name evidence="7" type="ORF">CCAM_LOCUS19108</name>
</gene>
<dbReference type="PROSITE" id="PS00018">
    <property type="entry name" value="EF_HAND_1"/>
    <property type="match status" value="3"/>
</dbReference>
<evidence type="ECO:0000259" key="6">
    <source>
        <dbReference type="PROSITE" id="PS50222"/>
    </source>
</evidence>
<dbReference type="SUPFAM" id="SSF47473">
    <property type="entry name" value="EF-hand"/>
    <property type="match status" value="1"/>
</dbReference>
<reference evidence="7 8" key="1">
    <citation type="submission" date="2018-04" db="EMBL/GenBank/DDBJ databases">
        <authorList>
            <person name="Vogel A."/>
        </authorList>
    </citation>
    <scope>NUCLEOTIDE SEQUENCE [LARGE SCALE GENOMIC DNA]</scope>
</reference>
<feature type="compositionally biased region" description="Basic residues" evidence="5">
    <location>
        <begin position="153"/>
        <end position="162"/>
    </location>
</feature>
<dbReference type="AlphaFoldDB" id="A0A484LLG0"/>
<dbReference type="OrthoDB" id="26525at2759"/>
<feature type="domain" description="EF-hand" evidence="6">
    <location>
        <begin position="68"/>
        <end position="103"/>
    </location>
</feature>
<dbReference type="EMBL" id="OOIL02001668">
    <property type="protein sequence ID" value="VFQ77332.1"/>
    <property type="molecule type" value="Genomic_DNA"/>
</dbReference>
<dbReference type="Proteomes" id="UP000595140">
    <property type="component" value="Unassembled WGS sequence"/>
</dbReference>
<keyword evidence="3" id="KW-0677">Repeat</keyword>
<evidence type="ECO:0000313" key="7">
    <source>
        <dbReference type="EMBL" id="VFQ77332.1"/>
    </source>
</evidence>
<dbReference type="GO" id="GO:0005509">
    <property type="term" value="F:calcium ion binding"/>
    <property type="evidence" value="ECO:0007669"/>
    <property type="project" value="InterPro"/>
</dbReference>
<proteinExistence type="inferred from homology"/>
<dbReference type="InterPro" id="IPR018247">
    <property type="entry name" value="EF_Hand_1_Ca_BS"/>
</dbReference>
<name>A0A484LLG0_9ASTE</name>
<dbReference type="Gene3D" id="1.10.238.10">
    <property type="entry name" value="EF-hand"/>
    <property type="match status" value="3"/>
</dbReference>
<dbReference type="PANTHER" id="PTHR23048:SF0">
    <property type="entry name" value="CALMODULIN LIKE 3"/>
    <property type="match status" value="1"/>
</dbReference>
<keyword evidence="8" id="KW-1185">Reference proteome</keyword>
<sequence length="173" mass="19812">MPTQVLNIKDLTSKVNAKELGIVMRSLGLSLTEAELEEMIKEADTDGSGTIDFNEFLGLMASMKLGHDEEKELRDAFRVFDRDNNGHITADELRHVMHSLSQKLSDAEVEEMMKEADVDDNGVIDYHEFVNVIMSRGRLRSPESRGRSEREMRKGKKQRKSKKYCLPEYCKTL</sequence>
<dbReference type="SMART" id="SM00054">
    <property type="entry name" value="EFh"/>
    <property type="match status" value="3"/>
</dbReference>
<feature type="domain" description="EF-hand" evidence="6">
    <location>
        <begin position="31"/>
        <end position="66"/>
    </location>
</feature>
<comment type="similarity">
    <text evidence="1">Belongs to the calmodulin family.</text>
</comment>
<dbReference type="Pfam" id="PF13499">
    <property type="entry name" value="EF-hand_7"/>
    <property type="match status" value="1"/>
</dbReference>
<dbReference type="InterPro" id="IPR050230">
    <property type="entry name" value="CALM/Myosin/TropC-like"/>
</dbReference>
<keyword evidence="2" id="KW-0488">Methylation</keyword>
<organism evidence="7 8">
    <name type="scientific">Cuscuta campestris</name>
    <dbReference type="NCBI Taxonomy" id="132261"/>
    <lineage>
        <taxon>Eukaryota</taxon>
        <taxon>Viridiplantae</taxon>
        <taxon>Streptophyta</taxon>
        <taxon>Embryophyta</taxon>
        <taxon>Tracheophyta</taxon>
        <taxon>Spermatophyta</taxon>
        <taxon>Magnoliopsida</taxon>
        <taxon>eudicotyledons</taxon>
        <taxon>Gunneridae</taxon>
        <taxon>Pentapetalae</taxon>
        <taxon>asterids</taxon>
        <taxon>lamiids</taxon>
        <taxon>Solanales</taxon>
        <taxon>Convolvulaceae</taxon>
        <taxon>Cuscuteae</taxon>
        <taxon>Cuscuta</taxon>
        <taxon>Cuscuta subgen. Grammica</taxon>
        <taxon>Cuscuta sect. Cleistogrammica</taxon>
    </lineage>
</organism>
<dbReference type="GO" id="GO:0016460">
    <property type="term" value="C:myosin II complex"/>
    <property type="evidence" value="ECO:0007669"/>
    <property type="project" value="TreeGrafter"/>
</dbReference>
<dbReference type="PANTHER" id="PTHR23048">
    <property type="entry name" value="MYOSIN LIGHT CHAIN 1, 3"/>
    <property type="match status" value="1"/>
</dbReference>
<keyword evidence="4" id="KW-0106">Calcium</keyword>
<evidence type="ECO:0000256" key="2">
    <source>
        <dbReference type="ARBA" id="ARBA00022481"/>
    </source>
</evidence>
<feature type="compositionally biased region" description="Basic and acidic residues" evidence="5">
    <location>
        <begin position="140"/>
        <end position="152"/>
    </location>
</feature>
<accession>A0A484LLG0</accession>
<feature type="region of interest" description="Disordered" evidence="5">
    <location>
        <begin position="137"/>
        <end position="162"/>
    </location>
</feature>